<accession>A0A813HR33</accession>
<sequence length="90" mass="9823">MPGDKDEDDDEVTIVSESLRPSRAVSAKARPAARGSVETLRCSSAGALRAAERGHKALQQQTLRDPKYNSYTKTTTTRTKTSCTLQQRGL</sequence>
<organism evidence="2 3">
    <name type="scientific">Polarella glacialis</name>
    <name type="common">Dinoflagellate</name>
    <dbReference type="NCBI Taxonomy" id="89957"/>
    <lineage>
        <taxon>Eukaryota</taxon>
        <taxon>Sar</taxon>
        <taxon>Alveolata</taxon>
        <taxon>Dinophyceae</taxon>
        <taxon>Suessiales</taxon>
        <taxon>Suessiaceae</taxon>
        <taxon>Polarella</taxon>
    </lineage>
</organism>
<name>A0A813HR33_POLGL</name>
<evidence type="ECO:0000313" key="2">
    <source>
        <dbReference type="EMBL" id="CAE8641208.1"/>
    </source>
</evidence>
<proteinExistence type="predicted"/>
<evidence type="ECO:0000256" key="1">
    <source>
        <dbReference type="SAM" id="MobiDB-lite"/>
    </source>
</evidence>
<dbReference type="Proteomes" id="UP000626109">
    <property type="component" value="Unassembled WGS sequence"/>
</dbReference>
<evidence type="ECO:0000313" key="3">
    <source>
        <dbReference type="Proteomes" id="UP000626109"/>
    </source>
</evidence>
<dbReference type="AlphaFoldDB" id="A0A813HR33"/>
<feature type="compositionally biased region" description="Low complexity" evidence="1">
    <location>
        <begin position="72"/>
        <end position="81"/>
    </location>
</feature>
<dbReference type="EMBL" id="CAJNNW010001800">
    <property type="protein sequence ID" value="CAE8641208.1"/>
    <property type="molecule type" value="Genomic_DNA"/>
</dbReference>
<feature type="region of interest" description="Disordered" evidence="1">
    <location>
        <begin position="67"/>
        <end position="90"/>
    </location>
</feature>
<comment type="caution">
    <text evidence="2">The sequence shown here is derived from an EMBL/GenBank/DDBJ whole genome shotgun (WGS) entry which is preliminary data.</text>
</comment>
<reference evidence="2" key="1">
    <citation type="submission" date="2021-02" db="EMBL/GenBank/DDBJ databases">
        <authorList>
            <person name="Dougan E. K."/>
            <person name="Rhodes N."/>
            <person name="Thang M."/>
            <person name="Chan C."/>
        </authorList>
    </citation>
    <scope>NUCLEOTIDE SEQUENCE</scope>
</reference>
<gene>
    <name evidence="2" type="ORF">PGLA2088_LOCUS2257</name>
</gene>
<protein>
    <submittedName>
        <fullName evidence="2">Uncharacterized protein</fullName>
    </submittedName>
</protein>